<dbReference type="PRINTS" id="PR00119">
    <property type="entry name" value="CATATPASE"/>
</dbReference>
<protein>
    <recommendedName>
        <fullName evidence="11">Cation-transporting P-type ATPase N-terminal domain-containing protein</fullName>
    </recommendedName>
</protein>
<dbReference type="SFLD" id="SFLDS00003">
    <property type="entry name" value="Haloacid_Dehalogenase"/>
    <property type="match status" value="1"/>
</dbReference>
<dbReference type="Gene3D" id="1.20.1110.10">
    <property type="entry name" value="Calcium-transporting ATPase, transmembrane domain"/>
    <property type="match status" value="2"/>
</dbReference>
<feature type="transmembrane region" description="Helical" evidence="10">
    <location>
        <begin position="1092"/>
        <end position="1112"/>
    </location>
</feature>
<dbReference type="OrthoDB" id="158672at2759"/>
<dbReference type="InterPro" id="IPR023298">
    <property type="entry name" value="ATPase_P-typ_TM_dom_sf"/>
</dbReference>
<accession>A0A9W8AU85</accession>
<dbReference type="PRINTS" id="PR00121">
    <property type="entry name" value="NAKATPASE"/>
</dbReference>
<feature type="transmembrane region" description="Helical" evidence="10">
    <location>
        <begin position="210"/>
        <end position="229"/>
    </location>
</feature>
<dbReference type="Pfam" id="PF00122">
    <property type="entry name" value="E1-E2_ATPase"/>
    <property type="match status" value="1"/>
</dbReference>
<dbReference type="GO" id="GO:1902600">
    <property type="term" value="P:proton transmembrane transport"/>
    <property type="evidence" value="ECO:0007669"/>
    <property type="project" value="TreeGrafter"/>
</dbReference>
<evidence type="ECO:0000256" key="2">
    <source>
        <dbReference type="ARBA" id="ARBA00022475"/>
    </source>
</evidence>
<evidence type="ECO:0000256" key="9">
    <source>
        <dbReference type="SAM" id="MobiDB-lite"/>
    </source>
</evidence>
<evidence type="ECO:0000256" key="10">
    <source>
        <dbReference type="SAM" id="Phobius"/>
    </source>
</evidence>
<dbReference type="InterPro" id="IPR023214">
    <property type="entry name" value="HAD_sf"/>
</dbReference>
<evidence type="ECO:0000313" key="12">
    <source>
        <dbReference type="EMBL" id="KAJ1969314.1"/>
    </source>
</evidence>
<name>A0A9W8AU85_9FUNG</name>
<dbReference type="GO" id="GO:0005391">
    <property type="term" value="F:P-type sodium:potassium-exchanging transporter activity"/>
    <property type="evidence" value="ECO:0007669"/>
    <property type="project" value="TreeGrafter"/>
</dbReference>
<comment type="caution">
    <text evidence="12">The sequence shown here is derived from an EMBL/GenBank/DDBJ whole genome shotgun (WGS) entry which is preliminary data.</text>
</comment>
<dbReference type="InterPro" id="IPR001757">
    <property type="entry name" value="P_typ_ATPase"/>
</dbReference>
<evidence type="ECO:0000256" key="6">
    <source>
        <dbReference type="ARBA" id="ARBA00022967"/>
    </source>
</evidence>
<dbReference type="FunFam" id="3.40.1110.10:FF:000061">
    <property type="entry name" value="Potassium-transporting ATPase alpha chain 1"/>
    <property type="match status" value="1"/>
</dbReference>
<feature type="region of interest" description="Disordered" evidence="9">
    <location>
        <begin position="1"/>
        <end position="36"/>
    </location>
</feature>
<feature type="transmembrane region" description="Helical" evidence="10">
    <location>
        <begin position="400"/>
        <end position="424"/>
    </location>
</feature>
<feature type="transmembrane region" description="Helical" evidence="10">
    <location>
        <begin position="865"/>
        <end position="898"/>
    </location>
</feature>
<feature type="domain" description="Cation-transporting P-type ATPase N-terminal" evidence="11">
    <location>
        <begin position="119"/>
        <end position="200"/>
    </location>
</feature>
<dbReference type="GO" id="GO:1990573">
    <property type="term" value="P:potassium ion import across plasma membrane"/>
    <property type="evidence" value="ECO:0007669"/>
    <property type="project" value="TreeGrafter"/>
</dbReference>
<proteinExistence type="predicted"/>
<reference evidence="12" key="1">
    <citation type="submission" date="2022-07" db="EMBL/GenBank/DDBJ databases">
        <title>Phylogenomic reconstructions and comparative analyses of Kickxellomycotina fungi.</title>
        <authorList>
            <person name="Reynolds N.K."/>
            <person name="Stajich J.E."/>
            <person name="Barry K."/>
            <person name="Grigoriev I.V."/>
            <person name="Crous P."/>
            <person name="Smith M.E."/>
        </authorList>
    </citation>
    <scope>NUCLEOTIDE SEQUENCE</scope>
    <source>
        <strain evidence="12">RSA 1196</strain>
    </source>
</reference>
<evidence type="ECO:0000256" key="3">
    <source>
        <dbReference type="ARBA" id="ARBA00022692"/>
    </source>
</evidence>
<keyword evidence="3 10" id="KW-0812">Transmembrane</keyword>
<feature type="compositionally biased region" description="Acidic residues" evidence="9">
    <location>
        <begin position="1"/>
        <end position="15"/>
    </location>
</feature>
<dbReference type="Pfam" id="PF00690">
    <property type="entry name" value="Cation_ATPase_N"/>
    <property type="match status" value="1"/>
</dbReference>
<dbReference type="InterPro" id="IPR006068">
    <property type="entry name" value="ATPase_P-typ_cation-transptr_C"/>
</dbReference>
<dbReference type="SUPFAM" id="SSF81660">
    <property type="entry name" value="Metal cation-transporting ATPase, ATP-binding domain N"/>
    <property type="match status" value="1"/>
</dbReference>
<evidence type="ECO:0000313" key="13">
    <source>
        <dbReference type="Proteomes" id="UP001150925"/>
    </source>
</evidence>
<dbReference type="GO" id="GO:0005886">
    <property type="term" value="C:plasma membrane"/>
    <property type="evidence" value="ECO:0007669"/>
    <property type="project" value="UniProtKB-SubCell"/>
</dbReference>
<dbReference type="InterPro" id="IPR023299">
    <property type="entry name" value="ATPase_P-typ_cyto_dom_N"/>
</dbReference>
<feature type="transmembrane region" description="Helical" evidence="10">
    <location>
        <begin position="180"/>
        <end position="198"/>
    </location>
</feature>
<sequence>MPSTDAENDAPADPDDLNRTQTPGPVTLPDPSAPAGVTFRLNEDGAPGADECTERTPACPAVTFSDNKSVESSEERLTLLTETDNDKLEKEYFCDAEKGVTVATTTSPSKKTRKEIHITEHLLTLEQLCDQLGTAANPQQPGQSNGLKSDLASIRLQEHGPNILTPPKQRHPFFHYLDHLRSMFNLLLIIAGILDFILLSIDPEGNRSNIYLGAILIVVAFLNAFIEFYQMHKSKKILESFSKMVPQKCHVVREQTLVQLPAADLVVGDVVYVNQGDKVPADIFVFASTELKVDNSSLTGESDPQPRGSYNSLSNPLEATNLLFSGTLVVSGEGYGIVIKTGDSTVLGQIAGLTAGEEKNPSPLSQEIDRFVKIIATIAIVTAIIFFVVSVLIYHNAPFAINFAIGVFVAWVPQGLMATVTLLLTIAAKRLTKHNVLVKDLQGVETLGAITLLATDKTGTLTRNQMTVTNLWTGLQLYTTSKNSQNQGLPFNVEAPGIQEMLAISSLCSRVKFDRTDIPMEERQILGDATETGLIRFAARHIEDLDQRSTTYPKVFEIPFNSERKWHMTIHRRAHRDGPLTLYLKGAPERVLRICSTVFTAENPVPLTDQHRQEFQSTYEYMASLGHRVLAFAQLQLPGDIYPEDYNFDRDAGNYPSGDLCFVGLVSLEDPPKHGVREAIGRCREAGIQVVMVTGDHPLTAEAIGRKINLVVSETRDQVAKRTRRPIEDVADHEYSAIVIHGESIDGLTEHDWDHIFSKNEIIFARTSPKHKLQIVKHAQSMGHIVGVTGDGVNDSPALKKADLGIAMHHTGSDVSKEAAAMILLDDNFSSIVHGIEQGRLIFTNLKKSIQYTVTHSTPEVIPNLLYIVVPLPLPLSAILILAIDLGFELIISLSYAWEPPETKTGLMKLPPRRPITEESIRQYRERMARLPAPMIDPETGEEIQPSRLRRVLRVLGTPLTRLFWLDLLEKKNGEVLVDGGLLSWAYLEFGTLEALSCLTTYFLVLYRWGITPAIAREMAKTGNYFKETSPLYENNTAGLRLTGEQQYQALCEAQSAFYLAIMISQIFNAFACKTKLRLPLGKHMFRNRTTFYCIAGGVALAMLVVYVPPLNYVFLSEYHLSPIYWLVPIAFGVVIIAYACLRIVVLRFIRPVQWSPDISGLQMYPTVWSQQSAGKVA</sequence>
<evidence type="ECO:0000256" key="4">
    <source>
        <dbReference type="ARBA" id="ARBA00022741"/>
    </source>
</evidence>
<dbReference type="InterPro" id="IPR004014">
    <property type="entry name" value="ATPase_P-typ_cation-transptr_N"/>
</dbReference>
<evidence type="ECO:0000256" key="8">
    <source>
        <dbReference type="ARBA" id="ARBA00023136"/>
    </source>
</evidence>
<comment type="subcellular location">
    <subcellularLocation>
        <location evidence="1">Cell membrane</location>
        <topology evidence="1">Multi-pass membrane protein</topology>
    </subcellularLocation>
</comment>
<dbReference type="Gene3D" id="3.40.50.1000">
    <property type="entry name" value="HAD superfamily/HAD-like"/>
    <property type="match status" value="1"/>
</dbReference>
<evidence type="ECO:0000256" key="5">
    <source>
        <dbReference type="ARBA" id="ARBA00022840"/>
    </source>
</evidence>
<dbReference type="SUPFAM" id="SSF81653">
    <property type="entry name" value="Calcium ATPase, transduction domain A"/>
    <property type="match status" value="1"/>
</dbReference>
<evidence type="ECO:0000259" key="11">
    <source>
        <dbReference type="SMART" id="SM00831"/>
    </source>
</evidence>
<dbReference type="GO" id="GO:0036376">
    <property type="term" value="P:sodium ion export across plasma membrane"/>
    <property type="evidence" value="ECO:0007669"/>
    <property type="project" value="TreeGrafter"/>
</dbReference>
<dbReference type="InterPro" id="IPR036412">
    <property type="entry name" value="HAD-like_sf"/>
</dbReference>
<dbReference type="SFLD" id="SFLDF00027">
    <property type="entry name" value="p-type_atpase"/>
    <property type="match status" value="1"/>
</dbReference>
<dbReference type="PANTHER" id="PTHR43294:SF21">
    <property type="entry name" value="CATION TRANSPORTING ATPASE"/>
    <property type="match status" value="1"/>
</dbReference>
<dbReference type="SUPFAM" id="SSF81665">
    <property type="entry name" value="Calcium ATPase, transmembrane domain M"/>
    <property type="match status" value="2"/>
</dbReference>
<keyword evidence="7 10" id="KW-1133">Transmembrane helix</keyword>
<keyword evidence="8 10" id="KW-0472">Membrane</keyword>
<dbReference type="FunFam" id="3.40.50.1000:FF:000083">
    <property type="entry name" value="Sodium/potassium-transporting ATPase subunit alpha"/>
    <property type="match status" value="1"/>
</dbReference>
<dbReference type="Proteomes" id="UP001150925">
    <property type="component" value="Unassembled WGS sequence"/>
</dbReference>
<dbReference type="Pfam" id="PF13246">
    <property type="entry name" value="Cation_ATPase"/>
    <property type="match status" value="1"/>
</dbReference>
<dbReference type="EMBL" id="JANBPY010000072">
    <property type="protein sequence ID" value="KAJ1969314.1"/>
    <property type="molecule type" value="Genomic_DNA"/>
</dbReference>
<dbReference type="InterPro" id="IPR008250">
    <property type="entry name" value="ATPase_P-typ_transduc_dom_A_sf"/>
</dbReference>
<dbReference type="InterPro" id="IPR059000">
    <property type="entry name" value="ATPase_P-type_domA"/>
</dbReference>
<evidence type="ECO:0000256" key="1">
    <source>
        <dbReference type="ARBA" id="ARBA00004651"/>
    </source>
</evidence>
<dbReference type="SMART" id="SM00831">
    <property type="entry name" value="Cation_ATPase_N"/>
    <property type="match status" value="1"/>
</dbReference>
<evidence type="ECO:0000256" key="7">
    <source>
        <dbReference type="ARBA" id="ARBA00022989"/>
    </source>
</evidence>
<keyword evidence="2" id="KW-1003">Cell membrane</keyword>
<keyword evidence="13" id="KW-1185">Reference proteome</keyword>
<dbReference type="SUPFAM" id="SSF56784">
    <property type="entry name" value="HAD-like"/>
    <property type="match status" value="1"/>
</dbReference>
<dbReference type="GO" id="GO:0030007">
    <property type="term" value="P:intracellular potassium ion homeostasis"/>
    <property type="evidence" value="ECO:0007669"/>
    <property type="project" value="TreeGrafter"/>
</dbReference>
<dbReference type="PANTHER" id="PTHR43294">
    <property type="entry name" value="SODIUM/POTASSIUM-TRANSPORTING ATPASE SUBUNIT ALPHA"/>
    <property type="match status" value="1"/>
</dbReference>
<keyword evidence="5" id="KW-0067">ATP-binding</keyword>
<dbReference type="SFLD" id="SFLDG00002">
    <property type="entry name" value="C1.7:_P-type_atpase_like"/>
    <property type="match status" value="1"/>
</dbReference>
<dbReference type="AlphaFoldDB" id="A0A9W8AU85"/>
<dbReference type="InterPro" id="IPR018303">
    <property type="entry name" value="ATPase_P-typ_P_site"/>
</dbReference>
<dbReference type="InterPro" id="IPR044492">
    <property type="entry name" value="P_typ_ATPase_HD_dom"/>
</dbReference>
<dbReference type="InterPro" id="IPR050510">
    <property type="entry name" value="Cation_transp_ATPase_P-type"/>
</dbReference>
<dbReference type="Gene3D" id="3.40.1110.10">
    <property type="entry name" value="Calcium-transporting ATPase, cytoplasmic domain N"/>
    <property type="match status" value="1"/>
</dbReference>
<dbReference type="Pfam" id="PF00689">
    <property type="entry name" value="Cation_ATPase_C"/>
    <property type="match status" value="1"/>
</dbReference>
<feature type="transmembrane region" description="Helical" evidence="10">
    <location>
        <begin position="371"/>
        <end position="394"/>
    </location>
</feature>
<organism evidence="12 13">
    <name type="scientific">Dispira parvispora</name>
    <dbReference type="NCBI Taxonomy" id="1520584"/>
    <lineage>
        <taxon>Eukaryota</taxon>
        <taxon>Fungi</taxon>
        <taxon>Fungi incertae sedis</taxon>
        <taxon>Zoopagomycota</taxon>
        <taxon>Kickxellomycotina</taxon>
        <taxon>Dimargaritomycetes</taxon>
        <taxon>Dimargaritales</taxon>
        <taxon>Dimargaritaceae</taxon>
        <taxon>Dispira</taxon>
    </lineage>
</organism>
<dbReference type="PROSITE" id="PS00154">
    <property type="entry name" value="ATPASE_E1_E2"/>
    <property type="match status" value="1"/>
</dbReference>
<dbReference type="GO" id="GO:0016887">
    <property type="term" value="F:ATP hydrolysis activity"/>
    <property type="evidence" value="ECO:0007669"/>
    <property type="project" value="InterPro"/>
</dbReference>
<gene>
    <name evidence="12" type="ORF">IWQ62_000704</name>
</gene>
<dbReference type="GO" id="GO:0006883">
    <property type="term" value="P:intracellular sodium ion homeostasis"/>
    <property type="evidence" value="ECO:0007669"/>
    <property type="project" value="TreeGrafter"/>
</dbReference>
<dbReference type="GO" id="GO:0005524">
    <property type="term" value="F:ATP binding"/>
    <property type="evidence" value="ECO:0007669"/>
    <property type="project" value="UniProtKB-KW"/>
</dbReference>
<dbReference type="NCBIfam" id="TIGR01494">
    <property type="entry name" value="ATPase_P-type"/>
    <property type="match status" value="2"/>
</dbReference>
<dbReference type="Gene3D" id="2.70.150.10">
    <property type="entry name" value="Calcium-transporting ATPase, cytoplasmic transduction domain A"/>
    <property type="match status" value="1"/>
</dbReference>
<keyword evidence="4" id="KW-0547">Nucleotide-binding</keyword>
<feature type="transmembrane region" description="Helical" evidence="10">
    <location>
        <begin position="1124"/>
        <end position="1146"/>
    </location>
</feature>
<keyword evidence="6" id="KW-1278">Translocase</keyword>